<organism evidence="2 3">
    <name type="scientific">Prunus dulcis</name>
    <name type="common">Almond</name>
    <name type="synonym">Amygdalus dulcis</name>
    <dbReference type="NCBI Taxonomy" id="3755"/>
    <lineage>
        <taxon>Eukaryota</taxon>
        <taxon>Viridiplantae</taxon>
        <taxon>Streptophyta</taxon>
        <taxon>Embryophyta</taxon>
        <taxon>Tracheophyta</taxon>
        <taxon>Spermatophyta</taxon>
        <taxon>Magnoliopsida</taxon>
        <taxon>eudicotyledons</taxon>
        <taxon>Gunneridae</taxon>
        <taxon>Pentapetalae</taxon>
        <taxon>rosids</taxon>
        <taxon>fabids</taxon>
        <taxon>Rosales</taxon>
        <taxon>Rosaceae</taxon>
        <taxon>Amygdaloideae</taxon>
        <taxon>Amygdaleae</taxon>
        <taxon>Prunus</taxon>
    </lineage>
</organism>
<dbReference type="EMBL" id="JAJFAZ020000007">
    <property type="protein sequence ID" value="KAI5317057.1"/>
    <property type="molecule type" value="Genomic_DNA"/>
</dbReference>
<sequence>MGQAQPETTQSKRVRTSPAKTPQSAPIPPPSTSQLTLVPPSSPIPNVGEVLPEERVGVGEVEPPSKGVQARISILVDVPSTEICCERK</sequence>
<gene>
    <name evidence="2" type="ORF">L3X38_036764</name>
</gene>
<reference evidence="2 3" key="1">
    <citation type="journal article" date="2022" name="G3 (Bethesda)">
        <title>Whole-genome sequence and methylome profiling of the almond [Prunus dulcis (Mill.) D.A. Webb] cultivar 'Nonpareil'.</title>
        <authorList>
            <person name="D'Amico-Willman K.M."/>
            <person name="Ouma W.Z."/>
            <person name="Meulia T."/>
            <person name="Sideli G.M."/>
            <person name="Gradziel T.M."/>
            <person name="Fresnedo-Ramirez J."/>
        </authorList>
    </citation>
    <scope>NUCLEOTIDE SEQUENCE [LARGE SCALE GENOMIC DNA]</scope>
    <source>
        <strain evidence="2">Clone GOH B32 T37-40</strain>
    </source>
</reference>
<accession>A0AAD4V452</accession>
<comment type="caution">
    <text evidence="2">The sequence shown here is derived from an EMBL/GenBank/DDBJ whole genome shotgun (WGS) entry which is preliminary data.</text>
</comment>
<keyword evidence="3" id="KW-1185">Reference proteome</keyword>
<dbReference type="AlphaFoldDB" id="A0AAD4V452"/>
<protein>
    <submittedName>
        <fullName evidence="2">Uncharacterized protein</fullName>
    </submittedName>
</protein>
<evidence type="ECO:0000313" key="2">
    <source>
        <dbReference type="EMBL" id="KAI5317057.1"/>
    </source>
</evidence>
<evidence type="ECO:0000256" key="1">
    <source>
        <dbReference type="SAM" id="MobiDB-lite"/>
    </source>
</evidence>
<evidence type="ECO:0000313" key="3">
    <source>
        <dbReference type="Proteomes" id="UP001054821"/>
    </source>
</evidence>
<feature type="compositionally biased region" description="Polar residues" evidence="1">
    <location>
        <begin position="1"/>
        <end position="11"/>
    </location>
</feature>
<feature type="region of interest" description="Disordered" evidence="1">
    <location>
        <begin position="1"/>
        <end position="49"/>
    </location>
</feature>
<proteinExistence type="predicted"/>
<name>A0AAD4V452_PRUDU</name>
<dbReference type="Proteomes" id="UP001054821">
    <property type="component" value="Chromosome 7"/>
</dbReference>